<protein>
    <submittedName>
        <fullName evidence="9">Branched-chain amino acid ABC transporter permease</fullName>
    </submittedName>
</protein>
<feature type="transmembrane region" description="Helical" evidence="8">
    <location>
        <begin position="189"/>
        <end position="207"/>
    </location>
</feature>
<keyword evidence="6 8" id="KW-1133">Transmembrane helix</keyword>
<dbReference type="AlphaFoldDB" id="A0A3A8GKK7"/>
<feature type="transmembrane region" description="Helical" evidence="8">
    <location>
        <begin position="56"/>
        <end position="87"/>
    </location>
</feature>
<comment type="subcellular location">
    <subcellularLocation>
        <location evidence="1">Cell membrane</location>
        <topology evidence="1">Multi-pass membrane protein</topology>
    </subcellularLocation>
</comment>
<evidence type="ECO:0000256" key="7">
    <source>
        <dbReference type="ARBA" id="ARBA00023136"/>
    </source>
</evidence>
<dbReference type="EMBL" id="RAXZ01000006">
    <property type="protein sequence ID" value="RKG53543.1"/>
    <property type="molecule type" value="Genomic_DNA"/>
</dbReference>
<dbReference type="InterPro" id="IPR011606">
    <property type="entry name" value="Brnchd-chn_aa_trnsp_permease"/>
</dbReference>
<evidence type="ECO:0000256" key="5">
    <source>
        <dbReference type="ARBA" id="ARBA00022692"/>
    </source>
</evidence>
<organism evidence="9 10">
    <name type="scientific">Acinetobacter cumulans</name>
    <dbReference type="NCBI Taxonomy" id="2136182"/>
    <lineage>
        <taxon>Bacteria</taxon>
        <taxon>Pseudomonadati</taxon>
        <taxon>Pseudomonadota</taxon>
        <taxon>Gammaproteobacteria</taxon>
        <taxon>Moraxellales</taxon>
        <taxon>Moraxellaceae</taxon>
        <taxon>Acinetobacter</taxon>
    </lineage>
</organism>
<dbReference type="GO" id="GO:0005886">
    <property type="term" value="C:plasma membrane"/>
    <property type="evidence" value="ECO:0007669"/>
    <property type="project" value="UniProtKB-SubCell"/>
</dbReference>
<sequence length="233" mass="25327">MNRSDCKDNKHPSLGFLQGMKDILPLSIAVIPWAVLAGSVAVHAGLTFMQALGMSALVFAGAAQLVSLSMLAAGASIFSIVLTIFFLTSQHFVYALQLQKDIGHRPLIQRITIGFLLTDELYATAMLKHHRPYWYLLGAGLSFYVCWVGFSLVGIRLATRIPDLNSFHLEFSIVAIFIVMAILLIKNKIAIVGIFVSAVMAIVLTWMQLDVAILLAGLSGMCVSACLDTLQEA</sequence>
<accession>A0A3A8GKK7</accession>
<name>A0A3A8GKK7_9GAMM</name>
<feature type="transmembrane region" description="Helical" evidence="8">
    <location>
        <begin position="134"/>
        <end position="155"/>
    </location>
</feature>
<dbReference type="PANTHER" id="PTHR34979">
    <property type="entry name" value="INNER MEMBRANE PROTEIN YGAZ"/>
    <property type="match status" value="1"/>
</dbReference>
<dbReference type="RefSeq" id="WP_120367218.1">
    <property type="nucleotide sequence ID" value="NZ_RAXZ01000006.1"/>
</dbReference>
<evidence type="ECO:0000256" key="2">
    <source>
        <dbReference type="ARBA" id="ARBA00010735"/>
    </source>
</evidence>
<evidence type="ECO:0000313" key="10">
    <source>
        <dbReference type="Proteomes" id="UP000281084"/>
    </source>
</evidence>
<evidence type="ECO:0000256" key="8">
    <source>
        <dbReference type="SAM" id="Phobius"/>
    </source>
</evidence>
<dbReference type="PANTHER" id="PTHR34979:SF1">
    <property type="entry name" value="INNER MEMBRANE PROTEIN YGAZ"/>
    <property type="match status" value="1"/>
</dbReference>
<comment type="caution">
    <text evidence="9">The sequence shown here is derived from an EMBL/GenBank/DDBJ whole genome shotgun (WGS) entry which is preliminary data.</text>
</comment>
<evidence type="ECO:0000256" key="6">
    <source>
        <dbReference type="ARBA" id="ARBA00022989"/>
    </source>
</evidence>
<gene>
    <name evidence="9" type="ORF">D7V64_06490</name>
</gene>
<feature type="transmembrane region" description="Helical" evidence="8">
    <location>
        <begin position="23"/>
        <end position="44"/>
    </location>
</feature>
<dbReference type="Proteomes" id="UP000281084">
    <property type="component" value="Unassembled WGS sequence"/>
</dbReference>
<feature type="transmembrane region" description="Helical" evidence="8">
    <location>
        <begin position="167"/>
        <end position="184"/>
    </location>
</feature>
<keyword evidence="7 8" id="KW-0472">Membrane</keyword>
<dbReference type="GO" id="GO:1903785">
    <property type="term" value="P:L-valine transmembrane transport"/>
    <property type="evidence" value="ECO:0007669"/>
    <property type="project" value="TreeGrafter"/>
</dbReference>
<keyword evidence="5 8" id="KW-0812">Transmembrane</keyword>
<evidence type="ECO:0000313" key="9">
    <source>
        <dbReference type="EMBL" id="RKG53543.1"/>
    </source>
</evidence>
<reference evidence="9 10" key="1">
    <citation type="submission" date="2018-09" db="EMBL/GenBank/DDBJ databases">
        <title>The draft genome of Acinetobacter spp. strains.</title>
        <authorList>
            <person name="Qin J."/>
            <person name="Feng Y."/>
            <person name="Zong Z."/>
        </authorList>
    </citation>
    <scope>NUCLEOTIDE SEQUENCE [LARGE SCALE GENOMIC DNA]</scope>
    <source>
        <strain evidence="9 10">WCHAc060002</strain>
    </source>
</reference>
<dbReference type="Pfam" id="PF03591">
    <property type="entry name" value="AzlC"/>
    <property type="match status" value="1"/>
</dbReference>
<keyword evidence="3" id="KW-0813">Transport</keyword>
<comment type="similarity">
    <text evidence="2">Belongs to the AzlC family.</text>
</comment>
<evidence type="ECO:0000256" key="3">
    <source>
        <dbReference type="ARBA" id="ARBA00022448"/>
    </source>
</evidence>
<evidence type="ECO:0000256" key="4">
    <source>
        <dbReference type="ARBA" id="ARBA00022475"/>
    </source>
</evidence>
<evidence type="ECO:0000256" key="1">
    <source>
        <dbReference type="ARBA" id="ARBA00004651"/>
    </source>
</evidence>
<keyword evidence="4" id="KW-1003">Cell membrane</keyword>
<proteinExistence type="inferred from homology"/>